<dbReference type="GO" id="GO:0030688">
    <property type="term" value="C:preribosome, small subunit precursor"/>
    <property type="evidence" value="ECO:0007669"/>
    <property type="project" value="InterPro"/>
</dbReference>
<dbReference type="EMBL" id="CM014096">
    <property type="protein sequence ID" value="TKS88158.1"/>
    <property type="molecule type" value="Genomic_DNA"/>
</dbReference>
<evidence type="ECO:0000313" key="6">
    <source>
        <dbReference type="Proteomes" id="UP000298787"/>
    </source>
</evidence>
<dbReference type="PANTHER" id="PTHR31109">
    <property type="entry name" value="PROTEIN FAM207A"/>
    <property type="match status" value="1"/>
</dbReference>
<keyword evidence="6" id="KW-1185">Reference proteome</keyword>
<proteinExistence type="inferred from homology"/>
<dbReference type="AlphaFoldDB" id="A0A4U5VIV4"/>
<dbReference type="Pfam" id="PF15341">
    <property type="entry name" value="SLX9"/>
    <property type="match status" value="1"/>
</dbReference>
<dbReference type="PANTHER" id="PTHR31109:SF2">
    <property type="entry name" value="RIBOSOME BIOGENESIS PROTEIN SLX9 HOMOLOG"/>
    <property type="match status" value="1"/>
</dbReference>
<dbReference type="InterPro" id="IPR028160">
    <property type="entry name" value="Slx9-like"/>
</dbReference>
<feature type="region of interest" description="Disordered" evidence="4">
    <location>
        <begin position="96"/>
        <end position="150"/>
    </location>
</feature>
<feature type="compositionally biased region" description="Basic residues" evidence="4">
    <location>
        <begin position="178"/>
        <end position="189"/>
    </location>
</feature>
<protein>
    <submittedName>
        <fullName evidence="5">Protein FAM207A</fullName>
    </submittedName>
</protein>
<reference evidence="5 6" key="1">
    <citation type="submission" date="2019-01" db="EMBL/GenBank/DDBJ databases">
        <title>Genome Assembly of Collichthys lucidus.</title>
        <authorList>
            <person name="Cai M."/>
            <person name="Xiao S."/>
        </authorList>
    </citation>
    <scope>NUCLEOTIDE SEQUENCE [LARGE SCALE GENOMIC DNA]</scope>
    <source>
        <strain evidence="5">JT15FE1705JMU</strain>
        <tissue evidence="5">Muscle</tissue>
    </source>
</reference>
<evidence type="ECO:0000256" key="1">
    <source>
        <dbReference type="ARBA" id="ARBA00004604"/>
    </source>
</evidence>
<feature type="region of interest" description="Disordered" evidence="4">
    <location>
        <begin position="169"/>
        <end position="213"/>
    </location>
</feature>
<dbReference type="Proteomes" id="UP000298787">
    <property type="component" value="Chromosome 19"/>
</dbReference>
<organism evidence="5 6">
    <name type="scientific">Collichthys lucidus</name>
    <name type="common">Big head croaker</name>
    <name type="synonym">Sciaena lucida</name>
    <dbReference type="NCBI Taxonomy" id="240159"/>
    <lineage>
        <taxon>Eukaryota</taxon>
        <taxon>Metazoa</taxon>
        <taxon>Chordata</taxon>
        <taxon>Craniata</taxon>
        <taxon>Vertebrata</taxon>
        <taxon>Euteleostomi</taxon>
        <taxon>Actinopterygii</taxon>
        <taxon>Neopterygii</taxon>
        <taxon>Teleostei</taxon>
        <taxon>Neoteleostei</taxon>
        <taxon>Acanthomorphata</taxon>
        <taxon>Eupercaria</taxon>
        <taxon>Sciaenidae</taxon>
        <taxon>Collichthys</taxon>
    </lineage>
</organism>
<evidence type="ECO:0000256" key="4">
    <source>
        <dbReference type="SAM" id="MobiDB-lite"/>
    </source>
</evidence>
<dbReference type="GO" id="GO:0005730">
    <property type="term" value="C:nucleolus"/>
    <property type="evidence" value="ECO:0007669"/>
    <property type="project" value="UniProtKB-SubCell"/>
</dbReference>
<feature type="compositionally biased region" description="Basic and acidic residues" evidence="4">
    <location>
        <begin position="118"/>
        <end position="127"/>
    </location>
</feature>
<comment type="subcellular location">
    <subcellularLocation>
        <location evidence="1">Nucleus</location>
        <location evidence="1">Nucleolus</location>
    </subcellularLocation>
</comment>
<dbReference type="GO" id="GO:0000462">
    <property type="term" value="P:maturation of SSU-rRNA from tricistronic rRNA transcript (SSU-rRNA, 5.8S rRNA, LSU-rRNA)"/>
    <property type="evidence" value="ECO:0007669"/>
    <property type="project" value="InterPro"/>
</dbReference>
<name>A0A4U5VIV4_COLLU</name>
<dbReference type="GO" id="GO:0030686">
    <property type="term" value="C:90S preribosome"/>
    <property type="evidence" value="ECO:0007669"/>
    <property type="project" value="InterPro"/>
</dbReference>
<comment type="similarity">
    <text evidence="2">Belongs to the SLX9 family.</text>
</comment>
<keyword evidence="3" id="KW-0539">Nucleus</keyword>
<evidence type="ECO:0000256" key="3">
    <source>
        <dbReference type="ARBA" id="ARBA00023242"/>
    </source>
</evidence>
<feature type="region of interest" description="Disordered" evidence="4">
    <location>
        <begin position="13"/>
        <end position="56"/>
    </location>
</feature>
<sequence length="265" mass="29736">MVGKIKHVRQKIHQEAVKLDRPSGPTRLPGTALPPSLEKPPAPGLHTHTISPALLGNKKSDNVKQTLAESSFPTGIFAGTKITPEALVQTLKFEEPPDVPVPVQKGPEEKKLKSKKEKMKERRERWLNKISSIKQAKEQQAAEARRQATPVVGDMRPLADALPELSQLIAPAATAPTARRKSRKNKVPVKRPEPTDFSQMKQSQKRKLLETETSRFSDAVKTLSAKMNPLTDIGKQLRKRMRQEEEQAETRARYIIGLKRRSLNH</sequence>
<evidence type="ECO:0000256" key="2">
    <source>
        <dbReference type="ARBA" id="ARBA00011022"/>
    </source>
</evidence>
<evidence type="ECO:0000313" key="5">
    <source>
        <dbReference type="EMBL" id="TKS88158.1"/>
    </source>
</evidence>
<accession>A0A4U5VIV4</accession>
<gene>
    <name evidence="5" type="ORF">D9C73_022282</name>
</gene>